<keyword evidence="2" id="KW-1133">Transmembrane helix</keyword>
<keyword evidence="5" id="KW-1185">Reference proteome</keyword>
<protein>
    <submittedName>
        <fullName evidence="4">DUF4129 domain-containing protein</fullName>
    </submittedName>
</protein>
<name>A0ABW0FAF3_9MICO</name>
<feature type="transmembrane region" description="Helical" evidence="2">
    <location>
        <begin position="57"/>
        <end position="78"/>
    </location>
</feature>
<evidence type="ECO:0000313" key="5">
    <source>
        <dbReference type="Proteomes" id="UP001595937"/>
    </source>
</evidence>
<evidence type="ECO:0000313" key="4">
    <source>
        <dbReference type="EMBL" id="MFC5296123.1"/>
    </source>
</evidence>
<evidence type="ECO:0000259" key="3">
    <source>
        <dbReference type="Pfam" id="PF13559"/>
    </source>
</evidence>
<keyword evidence="2" id="KW-0472">Membrane</keyword>
<comment type="caution">
    <text evidence="4">The sequence shown here is derived from an EMBL/GenBank/DDBJ whole genome shotgun (WGS) entry which is preliminary data.</text>
</comment>
<dbReference type="InterPro" id="IPR025403">
    <property type="entry name" value="TgpA-like_C"/>
</dbReference>
<gene>
    <name evidence="4" type="ORF">ACFPK8_01210</name>
</gene>
<accession>A0ABW0FAF3</accession>
<sequence length="250" mass="26231">MIPAGPPPLDPDEARSRILEELAEAEYDNSPGFVDWLLGQIEQWYTNLVAGIDGSSAAQAGIAVLLLLALLVVAFLVLRRTGLIRRSHSLAVAPELNADPVLTAAELREASRSAISSGRFDDGAVLALRSLVRDLDQRTLLDVSAGLTAHEAAERAALSYPDLRGRLQRGATAFDTAAYSPRHATEKQADDLLRLAEYIAESAPDLTAVDAVDAVDAAEPSSTPESESRSATGSGSGSASASESPTGVRS</sequence>
<keyword evidence="2" id="KW-0812">Transmembrane</keyword>
<dbReference type="Pfam" id="PF13559">
    <property type="entry name" value="DUF4129"/>
    <property type="match status" value="1"/>
</dbReference>
<feature type="compositionally biased region" description="Low complexity" evidence="1">
    <location>
        <begin position="210"/>
        <end position="244"/>
    </location>
</feature>
<evidence type="ECO:0000256" key="1">
    <source>
        <dbReference type="SAM" id="MobiDB-lite"/>
    </source>
</evidence>
<dbReference type="EMBL" id="JBHSLN010000004">
    <property type="protein sequence ID" value="MFC5296123.1"/>
    <property type="molecule type" value="Genomic_DNA"/>
</dbReference>
<organism evidence="4 5">
    <name type="scientific">Brachybacterium tyrofermentans</name>
    <dbReference type="NCBI Taxonomy" id="47848"/>
    <lineage>
        <taxon>Bacteria</taxon>
        <taxon>Bacillati</taxon>
        <taxon>Actinomycetota</taxon>
        <taxon>Actinomycetes</taxon>
        <taxon>Micrococcales</taxon>
        <taxon>Dermabacteraceae</taxon>
        <taxon>Brachybacterium</taxon>
    </lineage>
</organism>
<feature type="domain" description="Protein-glutamine gamma-glutamyltransferase-like C-terminal" evidence="3">
    <location>
        <begin position="127"/>
        <end position="196"/>
    </location>
</feature>
<evidence type="ECO:0000256" key="2">
    <source>
        <dbReference type="SAM" id="Phobius"/>
    </source>
</evidence>
<feature type="region of interest" description="Disordered" evidence="1">
    <location>
        <begin position="210"/>
        <end position="250"/>
    </location>
</feature>
<dbReference type="RefSeq" id="WP_343922223.1">
    <property type="nucleotide sequence ID" value="NZ_BAAAIR010000007.1"/>
</dbReference>
<reference evidence="5" key="1">
    <citation type="journal article" date="2019" name="Int. J. Syst. Evol. Microbiol.">
        <title>The Global Catalogue of Microorganisms (GCM) 10K type strain sequencing project: providing services to taxonomists for standard genome sequencing and annotation.</title>
        <authorList>
            <consortium name="The Broad Institute Genomics Platform"/>
            <consortium name="The Broad Institute Genome Sequencing Center for Infectious Disease"/>
            <person name="Wu L."/>
            <person name="Ma J."/>
        </authorList>
    </citation>
    <scope>NUCLEOTIDE SEQUENCE [LARGE SCALE GENOMIC DNA]</scope>
    <source>
        <strain evidence="5">CGMCC 1.16455</strain>
    </source>
</reference>
<proteinExistence type="predicted"/>
<dbReference type="GeneID" id="303295998"/>
<dbReference type="Proteomes" id="UP001595937">
    <property type="component" value="Unassembled WGS sequence"/>
</dbReference>